<evidence type="ECO:0000313" key="1">
    <source>
        <dbReference type="EMBL" id="MPN00422.1"/>
    </source>
</evidence>
<gene>
    <name evidence="1" type="ORF">SDC9_147617</name>
</gene>
<name>A0A645EGL8_9ZZZZ</name>
<protein>
    <submittedName>
        <fullName evidence="1">Uncharacterized protein</fullName>
    </submittedName>
</protein>
<accession>A0A645EGL8</accession>
<dbReference type="EMBL" id="VSSQ01046447">
    <property type="protein sequence ID" value="MPN00422.1"/>
    <property type="molecule type" value="Genomic_DNA"/>
</dbReference>
<sequence length="116" mass="13211">MSIEYRIAGGKLVFEKAAFARELLLPNSPLKTILGFSVLDSQAKKRMIVRTDDLVTVDYNFLADILLDENFMDLFEGLKSKLKEKMKGSISIRMGFYTSYFINLNFNSDDGKLVRA</sequence>
<dbReference type="AlphaFoldDB" id="A0A645EGL8"/>
<reference evidence="1" key="1">
    <citation type="submission" date="2019-08" db="EMBL/GenBank/DDBJ databases">
        <authorList>
            <person name="Kucharzyk K."/>
            <person name="Murdoch R.W."/>
            <person name="Higgins S."/>
            <person name="Loffler F."/>
        </authorList>
    </citation>
    <scope>NUCLEOTIDE SEQUENCE</scope>
</reference>
<organism evidence="1">
    <name type="scientific">bioreactor metagenome</name>
    <dbReference type="NCBI Taxonomy" id="1076179"/>
    <lineage>
        <taxon>unclassified sequences</taxon>
        <taxon>metagenomes</taxon>
        <taxon>ecological metagenomes</taxon>
    </lineage>
</organism>
<comment type="caution">
    <text evidence="1">The sequence shown here is derived from an EMBL/GenBank/DDBJ whole genome shotgun (WGS) entry which is preliminary data.</text>
</comment>
<proteinExistence type="predicted"/>